<name>E8NEB1_MICTS</name>
<gene>
    <name evidence="1" type="ordered locus">MTES_3401</name>
</gene>
<sequence length="44" mass="4601">MTDMDRQLRLDRMPLPTAGAYIAVVAVDVPGEASSALVTLTPAS</sequence>
<evidence type="ECO:0000313" key="1">
    <source>
        <dbReference type="EMBL" id="BAJ76365.1"/>
    </source>
</evidence>
<reference evidence="1 2" key="1">
    <citation type="journal article" date="2011" name="J. Bacteriol.">
        <title>Genome sequence of Microbacterium testaceum StLB037, an N-acylhomoserine lactone-degrading bacterium isolated from potato leaves.</title>
        <authorList>
            <person name="Morohoshi T."/>
            <person name="Wang W.-Z."/>
            <person name="Someya N."/>
            <person name="Ikeda T."/>
        </authorList>
    </citation>
    <scope>NUCLEOTIDE SEQUENCE [LARGE SCALE GENOMIC DNA]</scope>
    <source>
        <strain evidence="1 2">StLB037</strain>
    </source>
</reference>
<evidence type="ECO:0000313" key="2">
    <source>
        <dbReference type="Proteomes" id="UP000008975"/>
    </source>
</evidence>
<dbReference type="AlphaFoldDB" id="E8NEB1"/>
<dbReference type="Proteomes" id="UP000008975">
    <property type="component" value="Chromosome"/>
</dbReference>
<accession>E8NEB1</accession>
<dbReference type="STRING" id="979556.MTES_3401"/>
<dbReference type="EMBL" id="AP012052">
    <property type="protein sequence ID" value="BAJ76365.1"/>
    <property type="molecule type" value="Genomic_DNA"/>
</dbReference>
<dbReference type="HOGENOM" id="CLU_3218689_0_0_11"/>
<reference key="2">
    <citation type="submission" date="2011-02" db="EMBL/GenBank/DDBJ databases">
        <title>Genome sequence of Microbacterium testaceum StLB037.</title>
        <authorList>
            <person name="Morohoshi T."/>
            <person name="Wang W.Z."/>
            <person name="Someya N."/>
            <person name="Ikeda T."/>
        </authorList>
    </citation>
    <scope>NUCLEOTIDE SEQUENCE</scope>
    <source>
        <strain>StLB037</strain>
    </source>
</reference>
<dbReference type="KEGG" id="mts:MTES_3401"/>
<protein>
    <submittedName>
        <fullName evidence="1">Uncharacterized protein</fullName>
    </submittedName>
</protein>
<proteinExistence type="predicted"/>
<organism evidence="1 2">
    <name type="scientific">Microbacterium testaceum (strain StLB037)</name>
    <dbReference type="NCBI Taxonomy" id="979556"/>
    <lineage>
        <taxon>Bacteria</taxon>
        <taxon>Bacillati</taxon>
        <taxon>Actinomycetota</taxon>
        <taxon>Actinomycetes</taxon>
        <taxon>Micrococcales</taxon>
        <taxon>Microbacteriaceae</taxon>
        <taxon>Microbacterium</taxon>
    </lineage>
</organism>